<protein>
    <submittedName>
        <fullName evidence="9">Zf-HC2 domain-containing protein</fullName>
    </submittedName>
</protein>
<dbReference type="InterPro" id="IPR041916">
    <property type="entry name" value="Anti_sigma_zinc_sf"/>
</dbReference>
<dbReference type="EMBL" id="BAABAH010000002">
    <property type="protein sequence ID" value="GAA3808213.1"/>
    <property type="molecule type" value="Genomic_DNA"/>
</dbReference>
<dbReference type="Proteomes" id="UP001501821">
    <property type="component" value="Unassembled WGS sequence"/>
</dbReference>
<feature type="transmembrane region" description="Helical" evidence="7">
    <location>
        <begin position="91"/>
        <end position="113"/>
    </location>
</feature>
<evidence type="ECO:0000313" key="10">
    <source>
        <dbReference type="Proteomes" id="UP001501821"/>
    </source>
</evidence>
<keyword evidence="6" id="KW-0804">Transcription</keyword>
<evidence type="ECO:0000256" key="7">
    <source>
        <dbReference type="SAM" id="Phobius"/>
    </source>
</evidence>
<keyword evidence="2 7" id="KW-0812">Transmembrane</keyword>
<keyword evidence="10" id="KW-1185">Reference proteome</keyword>
<dbReference type="RefSeq" id="WP_344772712.1">
    <property type="nucleotide sequence ID" value="NZ_BAABAH010000002.1"/>
</dbReference>
<name>A0ABP7I2W2_9ACTN</name>
<dbReference type="PANTHER" id="PTHR37461:SF1">
    <property type="entry name" value="ANTI-SIGMA-K FACTOR RSKA"/>
    <property type="match status" value="1"/>
</dbReference>
<dbReference type="Pfam" id="PF13490">
    <property type="entry name" value="zf-HC2"/>
    <property type="match status" value="1"/>
</dbReference>
<comment type="subcellular location">
    <subcellularLocation>
        <location evidence="1">Membrane</location>
        <topology evidence="1">Single-pass membrane protein</topology>
    </subcellularLocation>
</comment>
<reference evidence="10" key="1">
    <citation type="journal article" date="2019" name="Int. J. Syst. Evol. Microbiol.">
        <title>The Global Catalogue of Microorganisms (GCM) 10K type strain sequencing project: providing services to taxonomists for standard genome sequencing and annotation.</title>
        <authorList>
            <consortium name="The Broad Institute Genomics Platform"/>
            <consortium name="The Broad Institute Genome Sequencing Center for Infectious Disease"/>
            <person name="Wu L."/>
            <person name="Ma J."/>
        </authorList>
    </citation>
    <scope>NUCLEOTIDE SEQUENCE [LARGE SCALE GENOMIC DNA]</scope>
    <source>
        <strain evidence="10">JCM 16953</strain>
    </source>
</reference>
<evidence type="ECO:0000256" key="3">
    <source>
        <dbReference type="ARBA" id="ARBA00022989"/>
    </source>
</evidence>
<keyword evidence="3 7" id="KW-1133">Transmembrane helix</keyword>
<dbReference type="Gene3D" id="1.10.10.1320">
    <property type="entry name" value="Anti-sigma factor, zinc-finger domain"/>
    <property type="match status" value="1"/>
</dbReference>
<dbReference type="PANTHER" id="PTHR37461">
    <property type="entry name" value="ANTI-SIGMA-K FACTOR RSKA"/>
    <property type="match status" value="1"/>
</dbReference>
<evidence type="ECO:0000256" key="4">
    <source>
        <dbReference type="ARBA" id="ARBA00023015"/>
    </source>
</evidence>
<proteinExistence type="predicted"/>
<keyword evidence="5 7" id="KW-0472">Membrane</keyword>
<organism evidence="9 10">
    <name type="scientific">Nocardioides panacisoli</name>
    <dbReference type="NCBI Taxonomy" id="627624"/>
    <lineage>
        <taxon>Bacteria</taxon>
        <taxon>Bacillati</taxon>
        <taxon>Actinomycetota</taxon>
        <taxon>Actinomycetes</taxon>
        <taxon>Propionibacteriales</taxon>
        <taxon>Nocardioidaceae</taxon>
        <taxon>Nocardioides</taxon>
    </lineage>
</organism>
<evidence type="ECO:0000256" key="5">
    <source>
        <dbReference type="ARBA" id="ARBA00023136"/>
    </source>
</evidence>
<dbReference type="InterPro" id="IPR027383">
    <property type="entry name" value="Znf_put"/>
</dbReference>
<sequence length="237" mass="24824">MTEPQAECRFALLDGSYVLGSLAPAERAEFERHLAGCAECSRSVRELAGLPGLLSRVSPEVLDEVSRSEPVPETLLPAVVKEVRRTQRTRVLRTAGLAAAAAAVVVGGSAVVVSTVDGGDGPATSASSPGPTVTTAPARPMDRVDEDVTGALSLTPVAWGTRLDLTCTYAPSYANALDETYALFVRTADGQVERVATWRGVVGREMRLSAATATDATDISSVVVRTTDGEPVLRLTE</sequence>
<accession>A0ABP7I2W2</accession>
<keyword evidence="4" id="KW-0805">Transcription regulation</keyword>
<evidence type="ECO:0000256" key="2">
    <source>
        <dbReference type="ARBA" id="ARBA00022692"/>
    </source>
</evidence>
<evidence type="ECO:0000256" key="6">
    <source>
        <dbReference type="ARBA" id="ARBA00023163"/>
    </source>
</evidence>
<evidence type="ECO:0000313" key="9">
    <source>
        <dbReference type="EMBL" id="GAA3808213.1"/>
    </source>
</evidence>
<comment type="caution">
    <text evidence="9">The sequence shown here is derived from an EMBL/GenBank/DDBJ whole genome shotgun (WGS) entry which is preliminary data.</text>
</comment>
<evidence type="ECO:0000259" key="8">
    <source>
        <dbReference type="Pfam" id="PF13490"/>
    </source>
</evidence>
<dbReference type="InterPro" id="IPR051474">
    <property type="entry name" value="Anti-sigma-K/W_factor"/>
</dbReference>
<evidence type="ECO:0000256" key="1">
    <source>
        <dbReference type="ARBA" id="ARBA00004167"/>
    </source>
</evidence>
<gene>
    <name evidence="9" type="ORF">GCM10022242_08940</name>
</gene>
<feature type="domain" description="Putative zinc-finger" evidence="8">
    <location>
        <begin position="17"/>
        <end position="40"/>
    </location>
</feature>